<dbReference type="OrthoDB" id="2240312at2759"/>
<dbReference type="AlphaFoldDB" id="A0A7H9HY57"/>
<evidence type="ECO:0000313" key="1">
    <source>
        <dbReference type="EMBL" id="QLQ82350.1"/>
    </source>
</evidence>
<protein>
    <recommendedName>
        <fullName evidence="3">Myb-like domain-containing protein</fullName>
    </recommendedName>
</protein>
<dbReference type="PANTHER" id="PTHR28079:SF1">
    <property type="entry name" value="RNA POLYMERASE I-SPECIFIC TRANSCRIPTION INITIATION FACTOR RRN5"/>
    <property type="match status" value="1"/>
</dbReference>
<evidence type="ECO:0008006" key="3">
    <source>
        <dbReference type="Google" id="ProtNLM"/>
    </source>
</evidence>
<dbReference type="GO" id="GO:0000182">
    <property type="term" value="F:rDNA binding"/>
    <property type="evidence" value="ECO:0007669"/>
    <property type="project" value="TreeGrafter"/>
</dbReference>
<reference evidence="1 2" key="1">
    <citation type="submission" date="2020-06" db="EMBL/GenBank/DDBJ databases">
        <title>The yeast mating-type switching endonuclease HO is a domesticated member of an unorthodox homing genetic element family.</title>
        <authorList>
            <person name="Coughlan A.Y."/>
            <person name="Lombardi L."/>
            <person name="Braun-Galleani S."/>
            <person name="Martos A.R."/>
            <person name="Galeote V."/>
            <person name="Bigey F."/>
            <person name="Dequin S."/>
            <person name="Byrne K.P."/>
            <person name="Wolfe K.H."/>
        </authorList>
    </citation>
    <scope>NUCLEOTIDE SEQUENCE [LARGE SCALE GENOMIC DNA]</scope>
    <source>
        <strain evidence="1 2">CBS2947</strain>
    </source>
</reference>
<proteinExistence type="predicted"/>
<dbReference type="GO" id="GO:0006361">
    <property type="term" value="P:transcription initiation at RNA polymerase I promoter"/>
    <property type="evidence" value="ECO:0007669"/>
    <property type="project" value="TreeGrafter"/>
</dbReference>
<dbReference type="GO" id="GO:0001181">
    <property type="term" value="F:RNA polymerase I general transcription initiation factor activity"/>
    <property type="evidence" value="ECO:0007669"/>
    <property type="project" value="TreeGrafter"/>
</dbReference>
<dbReference type="Proteomes" id="UP000510647">
    <property type="component" value="Chromosome 8"/>
</dbReference>
<organism evidence="1 2">
    <name type="scientific">Torulaspora globosa</name>
    <dbReference type="NCBI Taxonomy" id="48254"/>
    <lineage>
        <taxon>Eukaryota</taxon>
        <taxon>Fungi</taxon>
        <taxon>Dikarya</taxon>
        <taxon>Ascomycota</taxon>
        <taxon>Saccharomycotina</taxon>
        <taxon>Saccharomycetes</taxon>
        <taxon>Saccharomycetales</taxon>
        <taxon>Saccharomycetaceae</taxon>
        <taxon>Torulaspora</taxon>
    </lineage>
</organism>
<sequence>MVNGKKSRDVLADYFDVFNREVKQFLDPFASNDYELEGSYVHIGSKVCWFEDNGGIDDTGSVSEADSDELTDSSDDEYETAEEYQEESVRRVEDSNGLMGSFWSVSEKIMFFHCLSRYSIHGLDEWRDRIPTKSKFEILVYYKVLRENLNRLKKIGGNFRRILSRAELPIAYEMDEFYISLEERMSARVRLETDTPATDPDDGGNGLISFENWNKRWRPIYSKTRIEELTPACYLPLPFSQDAIDFLTKRCIEYTRRVLTTAILTDMEKVSIPTALFRGQQEEANTDDRTIVFSNPKKYFPHVVTKESILNAVYLLRQEGFNAPTLPETILNTINKFELQHDEDGRLFRTKSLTTSLVPSLLETFSINGLPVSRQEPITTDQELDLALVKKLYKLNGGKPPLKKRRIEDQDSFLEDDELDRMDNPLELELCDWETKILDVADMRESRLHQHTLIAYLTGDTTPVTMEPNTTQQDMKSPIPLVPTKMIKRYLHSNT</sequence>
<name>A0A7H9HY57_9SACH</name>
<dbReference type="InterPro" id="IPR039601">
    <property type="entry name" value="Rrn5"/>
</dbReference>
<gene>
    <name evidence="1" type="ORF">HG537_0H01110</name>
</gene>
<dbReference type="EMBL" id="CP059274">
    <property type="protein sequence ID" value="QLQ82350.1"/>
    <property type="molecule type" value="Genomic_DNA"/>
</dbReference>
<dbReference type="PANTHER" id="PTHR28079">
    <property type="entry name" value="RNA POLYMERASE I-SPECIFIC TRANSCRIPTION INITIATION FACTOR RRN5"/>
    <property type="match status" value="1"/>
</dbReference>
<dbReference type="GO" id="GO:0042790">
    <property type="term" value="P:nucleolar large rRNA transcription by RNA polymerase I"/>
    <property type="evidence" value="ECO:0007669"/>
    <property type="project" value="InterPro"/>
</dbReference>
<accession>A0A7H9HY57</accession>
<keyword evidence="2" id="KW-1185">Reference proteome</keyword>
<evidence type="ECO:0000313" key="2">
    <source>
        <dbReference type="Proteomes" id="UP000510647"/>
    </source>
</evidence>
<dbReference type="GO" id="GO:0000500">
    <property type="term" value="C:RNA polymerase I upstream activating factor complex"/>
    <property type="evidence" value="ECO:0007669"/>
    <property type="project" value="InterPro"/>
</dbReference>